<dbReference type="FunFam" id="3.40.50.300:FF:000006">
    <property type="entry name" value="DNA-binding transcriptional regulator NtrC"/>
    <property type="match status" value="1"/>
</dbReference>
<dbReference type="Pfam" id="PF00158">
    <property type="entry name" value="Sigma54_activat"/>
    <property type="match status" value="1"/>
</dbReference>
<dbReference type="InterPro" id="IPR025943">
    <property type="entry name" value="Sigma_54_int_dom_ATP-bd_2"/>
</dbReference>
<dbReference type="PROSITE" id="PS50045">
    <property type="entry name" value="SIGMA54_INTERACT_4"/>
    <property type="match status" value="1"/>
</dbReference>
<dbReference type="InterPro" id="IPR002197">
    <property type="entry name" value="HTH_Fis"/>
</dbReference>
<reference evidence="6 7" key="2">
    <citation type="submission" date="2008-10" db="EMBL/GenBank/DDBJ databases">
        <authorList>
            <person name="Fulton L."/>
            <person name="Clifton S."/>
            <person name="Fulton B."/>
            <person name="Xu J."/>
            <person name="Minx P."/>
            <person name="Pepin K.H."/>
            <person name="Johnson M."/>
            <person name="Bhonagiri V."/>
            <person name="Nash W.E."/>
            <person name="Mardis E.R."/>
            <person name="Wilson R.K."/>
        </authorList>
    </citation>
    <scope>NUCLEOTIDE SEQUENCE [LARGE SCALE GENOMIC DNA]</scope>
    <source>
        <strain evidence="6 7">ATCC 29098</strain>
    </source>
</reference>
<dbReference type="AlphaFoldDB" id="B6WVS3"/>
<dbReference type="CDD" id="cd00009">
    <property type="entry name" value="AAA"/>
    <property type="match status" value="1"/>
</dbReference>
<dbReference type="PROSITE" id="PS00676">
    <property type="entry name" value="SIGMA54_INTERACT_2"/>
    <property type="match status" value="1"/>
</dbReference>
<dbReference type="HOGENOM" id="CLU_000445_8_1_7"/>
<dbReference type="SUPFAM" id="SSF46689">
    <property type="entry name" value="Homeodomain-like"/>
    <property type="match status" value="1"/>
</dbReference>
<dbReference type="InterPro" id="IPR058031">
    <property type="entry name" value="AAA_lid_NorR"/>
</dbReference>
<accession>B6WVS3</accession>
<dbReference type="InterPro" id="IPR027417">
    <property type="entry name" value="P-loop_NTPase"/>
</dbReference>
<evidence type="ECO:0000256" key="3">
    <source>
        <dbReference type="ARBA" id="ARBA00023015"/>
    </source>
</evidence>
<dbReference type="Pfam" id="PF02954">
    <property type="entry name" value="HTH_8"/>
    <property type="match status" value="1"/>
</dbReference>
<dbReference type="Gene3D" id="1.10.10.60">
    <property type="entry name" value="Homeodomain-like"/>
    <property type="match status" value="1"/>
</dbReference>
<dbReference type="eggNOG" id="COG3829">
    <property type="taxonomic scope" value="Bacteria"/>
</dbReference>
<keyword evidence="1" id="KW-0547">Nucleotide-binding</keyword>
<dbReference type="PANTHER" id="PTHR32071:SF57">
    <property type="entry name" value="C4-DICARBOXYLATE TRANSPORT TRANSCRIPTIONAL REGULATORY PROTEIN DCTD"/>
    <property type="match status" value="1"/>
</dbReference>
<dbReference type="Gene3D" id="1.10.8.60">
    <property type="match status" value="1"/>
</dbReference>
<evidence type="ECO:0000313" key="7">
    <source>
        <dbReference type="Proteomes" id="UP000003676"/>
    </source>
</evidence>
<sequence>MSHEDFLRSIDVNIATLEPLHSGIAIFNDQARLVFANTAYKKMYHLDDSCLGLDATAFFITARQGILEVLKTGKANSCASVTVNGLYGVTYRWPLFDRQGRIAGCMTENISVSPRKNKIHEMQHILGELEAYDGYSTLICPQQSTEPVTFDTIVGESSAMRMLKEKGRRFAQHDEPILILGENGTGKDMVAQAIHAASSRSSGNFVTVNCAAIPHELMESELFGYEAGAFTGARASGKKGLFELAEGGTLFLDEIGEMPFPLQAKLLRVLENHEIQKLGSGTPRHVDFRLVSATNRNLEQMVRQGQFREDLYYRLNLFDLVVPPLRERLADIPLLAYAIITSLLGPERGHAIRIHKDVLSVCSAHPWRGNVRELRNILTYALYSMQASETVLGLHHLPERFFHKETRDLLHGALRQTGTAEEAAPGAPAQASERLADNRRATEYRTITEALERCGGNKAKAAQLLGISRSYLYKKLAALHIACQKHGS</sequence>
<evidence type="ECO:0000256" key="4">
    <source>
        <dbReference type="ARBA" id="ARBA00023163"/>
    </source>
</evidence>
<dbReference type="Proteomes" id="UP000003676">
    <property type="component" value="Unassembled WGS sequence"/>
</dbReference>
<reference evidence="6 7" key="1">
    <citation type="submission" date="2008-10" db="EMBL/GenBank/DDBJ databases">
        <title>Draft genome sequence of Desulvovibrio piger (ATCC 29098).</title>
        <authorList>
            <person name="Sudarsanam P."/>
            <person name="Ley R."/>
            <person name="Guruge J."/>
            <person name="Turnbaugh P.J."/>
            <person name="Mahowald M."/>
            <person name="Liep D."/>
            <person name="Gordon J."/>
        </authorList>
    </citation>
    <scope>NUCLEOTIDE SEQUENCE [LARGE SCALE GENOMIC DNA]</scope>
    <source>
        <strain evidence="6 7">ATCC 29098</strain>
    </source>
</reference>
<protein>
    <submittedName>
        <fullName evidence="6">Sigma-54 interaction domain protein</fullName>
    </submittedName>
</protein>
<organism evidence="6 7">
    <name type="scientific">Desulfovibrio piger ATCC 29098</name>
    <dbReference type="NCBI Taxonomy" id="411464"/>
    <lineage>
        <taxon>Bacteria</taxon>
        <taxon>Pseudomonadati</taxon>
        <taxon>Thermodesulfobacteriota</taxon>
        <taxon>Desulfovibrionia</taxon>
        <taxon>Desulfovibrionales</taxon>
        <taxon>Desulfovibrionaceae</taxon>
        <taxon>Desulfovibrio</taxon>
    </lineage>
</organism>
<feature type="domain" description="Sigma-54 factor interaction" evidence="5">
    <location>
        <begin position="153"/>
        <end position="383"/>
    </location>
</feature>
<keyword evidence="2" id="KW-0067">ATP-binding</keyword>
<dbReference type="Pfam" id="PF25601">
    <property type="entry name" value="AAA_lid_14"/>
    <property type="match status" value="1"/>
</dbReference>
<dbReference type="SMART" id="SM00382">
    <property type="entry name" value="AAA"/>
    <property type="match status" value="1"/>
</dbReference>
<dbReference type="SUPFAM" id="SSF52540">
    <property type="entry name" value="P-loop containing nucleoside triphosphate hydrolases"/>
    <property type="match status" value="1"/>
</dbReference>
<dbReference type="GO" id="GO:0005524">
    <property type="term" value="F:ATP binding"/>
    <property type="evidence" value="ECO:0007669"/>
    <property type="project" value="UniProtKB-KW"/>
</dbReference>
<dbReference type="OrthoDB" id="9763792at2"/>
<dbReference type="GO" id="GO:0043565">
    <property type="term" value="F:sequence-specific DNA binding"/>
    <property type="evidence" value="ECO:0007669"/>
    <property type="project" value="InterPro"/>
</dbReference>
<proteinExistence type="predicted"/>
<dbReference type="EMBL" id="ABXU01000065">
    <property type="protein sequence ID" value="EEB32979.1"/>
    <property type="molecule type" value="Genomic_DNA"/>
</dbReference>
<dbReference type="PANTHER" id="PTHR32071">
    <property type="entry name" value="TRANSCRIPTIONAL REGULATORY PROTEIN"/>
    <property type="match status" value="1"/>
</dbReference>
<dbReference type="InterPro" id="IPR009057">
    <property type="entry name" value="Homeodomain-like_sf"/>
</dbReference>
<dbReference type="Gene3D" id="3.40.50.300">
    <property type="entry name" value="P-loop containing nucleotide triphosphate hydrolases"/>
    <property type="match status" value="1"/>
</dbReference>
<dbReference type="GO" id="GO:0006355">
    <property type="term" value="P:regulation of DNA-templated transcription"/>
    <property type="evidence" value="ECO:0007669"/>
    <property type="project" value="InterPro"/>
</dbReference>
<dbReference type="InterPro" id="IPR003593">
    <property type="entry name" value="AAA+_ATPase"/>
</dbReference>
<dbReference type="PRINTS" id="PR01590">
    <property type="entry name" value="HTHFIS"/>
</dbReference>
<evidence type="ECO:0000256" key="2">
    <source>
        <dbReference type="ARBA" id="ARBA00022840"/>
    </source>
</evidence>
<evidence type="ECO:0000313" key="6">
    <source>
        <dbReference type="EMBL" id="EEB32979.1"/>
    </source>
</evidence>
<evidence type="ECO:0000256" key="1">
    <source>
        <dbReference type="ARBA" id="ARBA00022741"/>
    </source>
</evidence>
<keyword evidence="3" id="KW-0805">Transcription regulation</keyword>
<dbReference type="RefSeq" id="WP_006007621.1">
    <property type="nucleotide sequence ID" value="NZ_DS996359.1"/>
</dbReference>
<comment type="caution">
    <text evidence="6">The sequence shown here is derived from an EMBL/GenBank/DDBJ whole genome shotgun (WGS) entry which is preliminary data.</text>
</comment>
<keyword evidence="4" id="KW-0804">Transcription</keyword>
<evidence type="ECO:0000259" key="5">
    <source>
        <dbReference type="PROSITE" id="PS50045"/>
    </source>
</evidence>
<dbReference type="InterPro" id="IPR002078">
    <property type="entry name" value="Sigma_54_int"/>
</dbReference>
<name>B6WVS3_9BACT</name>
<gene>
    <name evidence="6" type="ORF">DESPIG_02191</name>
</gene>